<evidence type="ECO:0000313" key="3">
    <source>
        <dbReference type="EMBL" id="KUF89649.1"/>
    </source>
</evidence>
<dbReference type="AlphaFoldDB" id="A0A0W8C423"/>
<keyword evidence="1" id="KW-1133">Transmembrane helix</keyword>
<evidence type="ECO:0000313" key="2">
    <source>
        <dbReference type="EMBL" id="KUF78829.1"/>
    </source>
</evidence>
<sequence length="165" mass="18431">MQALTCIRSGLRLVPCIVIFQLASNYVSCNYCSSFNNSGRRMSLARFQYLLLLITAIVAGSTAYTLCNKTQLAIIDSMATTGFVEINLGICNIVSSYKVYPFRSPPTGELQKRVCGKLFCQLGIKQFITNKKFPICDMKMNGKSITVQRHLQSICPDLNLRSKTH</sequence>
<evidence type="ECO:0000256" key="1">
    <source>
        <dbReference type="SAM" id="Phobius"/>
    </source>
</evidence>
<comment type="caution">
    <text evidence="2">The sequence shown here is derived from an EMBL/GenBank/DDBJ whole genome shotgun (WGS) entry which is preliminary data.</text>
</comment>
<keyword evidence="1" id="KW-0472">Membrane</keyword>
<evidence type="ECO:0000313" key="4">
    <source>
        <dbReference type="Proteomes" id="UP000052943"/>
    </source>
</evidence>
<name>A0A0W8C423_PHYNI</name>
<gene>
    <name evidence="2" type="ORF">AM587_10000528</name>
    <name evidence="3" type="ORF">AM587_10001603</name>
</gene>
<dbReference type="EMBL" id="LNFO01001647">
    <property type="protein sequence ID" value="KUF89649.1"/>
    <property type="molecule type" value="Genomic_DNA"/>
</dbReference>
<organism evidence="2 4">
    <name type="scientific">Phytophthora nicotianae</name>
    <name type="common">Potato buckeye rot agent</name>
    <name type="synonym">Phytophthora parasitica</name>
    <dbReference type="NCBI Taxonomy" id="4792"/>
    <lineage>
        <taxon>Eukaryota</taxon>
        <taxon>Sar</taxon>
        <taxon>Stramenopiles</taxon>
        <taxon>Oomycota</taxon>
        <taxon>Peronosporomycetes</taxon>
        <taxon>Peronosporales</taxon>
        <taxon>Peronosporaceae</taxon>
        <taxon>Phytophthora</taxon>
    </lineage>
</organism>
<protein>
    <submittedName>
        <fullName evidence="2">Uncharacterized protein</fullName>
    </submittedName>
</protein>
<dbReference type="Proteomes" id="UP000052943">
    <property type="component" value="Unassembled WGS sequence"/>
</dbReference>
<reference evidence="2 4" key="1">
    <citation type="submission" date="2015-11" db="EMBL/GenBank/DDBJ databases">
        <title>Genomes and virulence difference between two physiological races of Phytophthora nicotianae.</title>
        <authorList>
            <person name="Liu H."/>
            <person name="Ma X."/>
            <person name="Yu H."/>
            <person name="Fang D."/>
            <person name="Li Y."/>
            <person name="Wang X."/>
            <person name="Wang W."/>
            <person name="Dong Y."/>
            <person name="Xiao B."/>
        </authorList>
    </citation>
    <scope>NUCLEOTIDE SEQUENCE [LARGE SCALE GENOMIC DNA]</scope>
    <source>
        <strain evidence="4">race 0</strain>
        <strain evidence="2">Race 0</strain>
    </source>
</reference>
<dbReference type="EMBL" id="LNFO01005162">
    <property type="protein sequence ID" value="KUF78829.1"/>
    <property type="molecule type" value="Genomic_DNA"/>
</dbReference>
<feature type="transmembrane region" description="Helical" evidence="1">
    <location>
        <begin position="47"/>
        <end position="66"/>
    </location>
</feature>
<proteinExistence type="predicted"/>
<dbReference type="OrthoDB" id="10526069at2759"/>
<keyword evidence="1" id="KW-0812">Transmembrane</keyword>
<accession>A0A0W8C423</accession>